<sequence>MRWQSADAALVIPIVVGYDGARKVIYGHEDVFEGHSVEQFLASTRPLINERSYAPYKIAALVEVLAEQGIAPEDSLKGSGLSVDQLNDASVMTSVRQYAIVARNAVLLSTDPATPFKTGSRLHLSAYGMYGYALMSCLSLRDYFRLGVKYHRLATPTVTIDWTEYPDRAVWSFPDAFVSSPSRELREFIIEQQFTQHVTHLQDVAGHSCPPVMACFSYPAPAHADLYPQYLGCPCFFDAPQCELVYDSAILNQKPQLAHKLTATLLQDTCDRLIGQAKTSVGTSGEVYQVLMSTPGVFPGMEEVATRLNMTSRTLRRHLEAEGTSFVAIVDDVRCSLALEYLQSTKMSTDDVAMLLGFSDAANFRRALKRWTGKGPGELRK</sequence>
<dbReference type="InterPro" id="IPR009057">
    <property type="entry name" value="Homeodomain-like_sf"/>
</dbReference>
<protein>
    <submittedName>
        <fullName evidence="5">Helix-turn-helix domain-containing protein</fullName>
    </submittedName>
</protein>
<evidence type="ECO:0000256" key="3">
    <source>
        <dbReference type="ARBA" id="ARBA00023163"/>
    </source>
</evidence>
<name>A0A7Z7B8P5_9BURK</name>
<feature type="domain" description="HTH araC/xylS-type" evidence="4">
    <location>
        <begin position="301"/>
        <end position="381"/>
    </location>
</feature>
<gene>
    <name evidence="5" type="ORF">SAMN04487926_109236</name>
</gene>
<dbReference type="GO" id="GO:0003700">
    <property type="term" value="F:DNA-binding transcription factor activity"/>
    <property type="evidence" value="ECO:0007669"/>
    <property type="project" value="InterPro"/>
</dbReference>
<evidence type="ECO:0000313" key="6">
    <source>
        <dbReference type="Proteomes" id="UP000198900"/>
    </source>
</evidence>
<dbReference type="Pfam" id="PF12625">
    <property type="entry name" value="Arabinose_bd"/>
    <property type="match status" value="1"/>
</dbReference>
<dbReference type="PROSITE" id="PS01124">
    <property type="entry name" value="HTH_ARAC_FAMILY_2"/>
    <property type="match status" value="1"/>
</dbReference>
<dbReference type="InterPro" id="IPR018060">
    <property type="entry name" value="HTH_AraC"/>
</dbReference>
<keyword evidence="3" id="KW-0804">Transcription</keyword>
<dbReference type="PANTHER" id="PTHR47894:SF1">
    <property type="entry name" value="HTH-TYPE TRANSCRIPTIONAL REGULATOR VQSM"/>
    <property type="match status" value="1"/>
</dbReference>
<accession>A0A7Z7B8P5</accession>
<dbReference type="GO" id="GO:0000976">
    <property type="term" value="F:transcription cis-regulatory region binding"/>
    <property type="evidence" value="ECO:0007669"/>
    <property type="project" value="TreeGrafter"/>
</dbReference>
<dbReference type="PANTHER" id="PTHR47894">
    <property type="entry name" value="HTH-TYPE TRANSCRIPTIONAL REGULATOR GADX"/>
    <property type="match status" value="1"/>
</dbReference>
<dbReference type="SMART" id="SM00342">
    <property type="entry name" value="HTH_ARAC"/>
    <property type="match status" value="1"/>
</dbReference>
<proteinExistence type="predicted"/>
<dbReference type="EMBL" id="FNDI01000009">
    <property type="protein sequence ID" value="SDH91432.1"/>
    <property type="molecule type" value="Genomic_DNA"/>
</dbReference>
<dbReference type="SUPFAM" id="SSF46689">
    <property type="entry name" value="Homeodomain-like"/>
    <property type="match status" value="1"/>
</dbReference>
<dbReference type="AlphaFoldDB" id="A0A7Z7B8P5"/>
<evidence type="ECO:0000256" key="2">
    <source>
        <dbReference type="ARBA" id="ARBA00023125"/>
    </source>
</evidence>
<reference evidence="5" key="1">
    <citation type="submission" date="2016-10" db="EMBL/GenBank/DDBJ databases">
        <authorList>
            <person name="Varghese N."/>
            <person name="Submissions S."/>
        </authorList>
    </citation>
    <scope>NUCLEOTIDE SEQUENCE [LARGE SCALE GENOMIC DNA]</scope>
    <source>
        <strain evidence="5">YR281</strain>
    </source>
</reference>
<evidence type="ECO:0000313" key="5">
    <source>
        <dbReference type="EMBL" id="SDH91432.1"/>
    </source>
</evidence>
<dbReference type="Proteomes" id="UP000198900">
    <property type="component" value="Unassembled WGS sequence"/>
</dbReference>
<keyword evidence="2" id="KW-0238">DNA-binding</keyword>
<keyword evidence="6" id="KW-1185">Reference proteome</keyword>
<keyword evidence="1" id="KW-0805">Transcription regulation</keyword>
<dbReference type="Pfam" id="PF12833">
    <property type="entry name" value="HTH_18"/>
    <property type="match status" value="1"/>
</dbReference>
<organism evidence="5 6">
    <name type="scientific">Paraburkholderia steynii</name>
    <dbReference type="NCBI Taxonomy" id="1245441"/>
    <lineage>
        <taxon>Bacteria</taxon>
        <taxon>Pseudomonadati</taxon>
        <taxon>Pseudomonadota</taxon>
        <taxon>Betaproteobacteria</taxon>
        <taxon>Burkholderiales</taxon>
        <taxon>Burkholderiaceae</taxon>
        <taxon>Paraburkholderia</taxon>
    </lineage>
</organism>
<comment type="caution">
    <text evidence="5">The sequence shown here is derived from an EMBL/GenBank/DDBJ whole genome shotgun (WGS) entry which is preliminary data.</text>
</comment>
<dbReference type="InterPro" id="IPR032687">
    <property type="entry name" value="AraC-type_N"/>
</dbReference>
<evidence type="ECO:0000256" key="1">
    <source>
        <dbReference type="ARBA" id="ARBA00023015"/>
    </source>
</evidence>
<evidence type="ECO:0000259" key="4">
    <source>
        <dbReference type="PROSITE" id="PS01124"/>
    </source>
</evidence>
<dbReference type="GO" id="GO:0005829">
    <property type="term" value="C:cytosol"/>
    <property type="evidence" value="ECO:0007669"/>
    <property type="project" value="TreeGrafter"/>
</dbReference>
<dbReference type="Gene3D" id="1.10.10.60">
    <property type="entry name" value="Homeodomain-like"/>
    <property type="match status" value="1"/>
</dbReference>